<accession>A0ABX0GB75</accession>
<proteinExistence type="predicted"/>
<evidence type="ECO:0000313" key="1">
    <source>
        <dbReference type="EMBL" id="NHB78232.1"/>
    </source>
</evidence>
<evidence type="ECO:0008006" key="3">
    <source>
        <dbReference type="Google" id="ProtNLM"/>
    </source>
</evidence>
<reference evidence="1 2" key="1">
    <citation type="journal article" date="2022" name="Microorganisms">
        <title>Genome Sequence and Characterization of a Xanthorhodopsin-Containing, Aerobic Anoxygenic Phototrophic Rhodobacter Species, Isolated from Mesophilic Conditions at Yellowstone National Park.</title>
        <authorList>
            <person name="Kyndt J.A."/>
            <person name="Robertson S."/>
            <person name="Shoffstall I.B."/>
            <person name="Ramaley R.F."/>
            <person name="Meyer T.E."/>
        </authorList>
    </citation>
    <scope>NUCLEOTIDE SEQUENCE [LARGE SCALE GENOMIC DNA]</scope>
    <source>
        <strain evidence="1 2">M37P</strain>
    </source>
</reference>
<dbReference type="RefSeq" id="WP_166404243.1">
    <property type="nucleotide sequence ID" value="NZ_JAANHS010000018.1"/>
</dbReference>
<protein>
    <recommendedName>
        <fullName evidence="3">Transposase</fullName>
    </recommendedName>
</protein>
<sequence length="45" mass="4750">MSHVIKRRKKGRRLGADVGAAEIAMSLHADLVVNGRQESCGDGCG</sequence>
<name>A0ABX0GB75_9RHOB</name>
<gene>
    <name evidence="1" type="ORF">G8O29_16040</name>
</gene>
<dbReference type="Proteomes" id="UP001515660">
    <property type="component" value="Unassembled WGS sequence"/>
</dbReference>
<dbReference type="EMBL" id="JAANHS010000018">
    <property type="protein sequence ID" value="NHB78232.1"/>
    <property type="molecule type" value="Genomic_DNA"/>
</dbReference>
<evidence type="ECO:0000313" key="2">
    <source>
        <dbReference type="Proteomes" id="UP001515660"/>
    </source>
</evidence>
<comment type="caution">
    <text evidence="1">The sequence shown here is derived from an EMBL/GenBank/DDBJ whole genome shotgun (WGS) entry which is preliminary data.</text>
</comment>
<organism evidence="1 2">
    <name type="scientific">Rhodobacter calidifons</name>
    <dbReference type="NCBI Taxonomy" id="2715277"/>
    <lineage>
        <taxon>Bacteria</taxon>
        <taxon>Pseudomonadati</taxon>
        <taxon>Pseudomonadota</taxon>
        <taxon>Alphaproteobacteria</taxon>
        <taxon>Rhodobacterales</taxon>
        <taxon>Rhodobacter group</taxon>
        <taxon>Rhodobacter</taxon>
    </lineage>
</organism>
<keyword evidence="2" id="KW-1185">Reference proteome</keyword>